<dbReference type="SUPFAM" id="SSF50129">
    <property type="entry name" value="GroES-like"/>
    <property type="match status" value="1"/>
</dbReference>
<dbReference type="GO" id="GO:0016491">
    <property type="term" value="F:oxidoreductase activity"/>
    <property type="evidence" value="ECO:0007669"/>
    <property type="project" value="UniProtKB-KW"/>
</dbReference>
<dbReference type="InterPro" id="IPR036291">
    <property type="entry name" value="NAD(P)-bd_dom_sf"/>
</dbReference>
<dbReference type="PANTHER" id="PTHR44013">
    <property type="entry name" value="ZINC-TYPE ALCOHOL DEHYDROGENASE-LIKE PROTEIN C16A3.02C"/>
    <property type="match status" value="1"/>
</dbReference>
<dbReference type="Proteomes" id="UP001595712">
    <property type="component" value="Unassembled WGS sequence"/>
</dbReference>
<dbReference type="RefSeq" id="WP_387974439.1">
    <property type="nucleotide sequence ID" value="NZ_JBHRWO010000010.1"/>
</dbReference>
<name>A0ABV7PZD5_9ACTN</name>
<sequence>MKAIRYHEHGGSDVLKYEEVERPVPGPGQVLVKVAGGSFNPIDAMIRAGYVREIFPIPLPIVPGIDFSGTISEIGPGVEGRQVGDAVVGLLDAGAEGTAAEYVVAPAAVVAAAPRTVELADAAALPAGGLTAWQSLFEYTELQAGQRILINGAGGAVGGFAVQLAKAAGAVVTATASERSAERLRSYGADRIIDHRATPVTEAEGGPYDIVLNLVRTAPEATAGLLGLVADGGVLASTTGPAPEDAARQVRGVQVFAHGSADQLGELAARVDAGTLKVHVAGRRPLADLAAVHGESDAGKLSGKTVFVPA</sequence>
<evidence type="ECO:0000313" key="3">
    <source>
        <dbReference type="Proteomes" id="UP001595712"/>
    </source>
</evidence>
<dbReference type="Pfam" id="PF08240">
    <property type="entry name" value="ADH_N"/>
    <property type="match status" value="1"/>
</dbReference>
<protein>
    <submittedName>
        <fullName evidence="2">NADP-dependent oxidoreductase</fullName>
        <ecNumber evidence="2">1.-.-.-</ecNumber>
    </submittedName>
</protein>
<gene>
    <name evidence="2" type="ORF">ACFO8M_10620</name>
</gene>
<dbReference type="InterPro" id="IPR011032">
    <property type="entry name" value="GroES-like_sf"/>
</dbReference>
<keyword evidence="2" id="KW-0560">Oxidoreductase</keyword>
<dbReference type="InterPro" id="IPR052733">
    <property type="entry name" value="Chloroplast_QOR"/>
</dbReference>
<evidence type="ECO:0000313" key="2">
    <source>
        <dbReference type="EMBL" id="MFC3492937.1"/>
    </source>
</evidence>
<dbReference type="EC" id="1.-.-.-" evidence="2"/>
<comment type="caution">
    <text evidence="2">The sequence shown here is derived from an EMBL/GenBank/DDBJ whole genome shotgun (WGS) entry which is preliminary data.</text>
</comment>
<keyword evidence="3" id="KW-1185">Reference proteome</keyword>
<accession>A0ABV7PZD5</accession>
<dbReference type="InterPro" id="IPR013154">
    <property type="entry name" value="ADH-like_N"/>
</dbReference>
<dbReference type="PANTHER" id="PTHR44013:SF1">
    <property type="entry name" value="ZINC-TYPE ALCOHOL DEHYDROGENASE-LIKE PROTEIN C16A3.02C"/>
    <property type="match status" value="1"/>
</dbReference>
<dbReference type="Gene3D" id="3.90.180.10">
    <property type="entry name" value="Medium-chain alcohol dehydrogenases, catalytic domain"/>
    <property type="match status" value="1"/>
</dbReference>
<dbReference type="CDD" id="cd05289">
    <property type="entry name" value="MDR_like_2"/>
    <property type="match status" value="1"/>
</dbReference>
<proteinExistence type="predicted"/>
<reference evidence="3" key="1">
    <citation type="journal article" date="2019" name="Int. J. Syst. Evol. Microbiol.">
        <title>The Global Catalogue of Microorganisms (GCM) 10K type strain sequencing project: providing services to taxonomists for standard genome sequencing and annotation.</title>
        <authorList>
            <consortium name="The Broad Institute Genomics Platform"/>
            <consortium name="The Broad Institute Genome Sequencing Center for Infectious Disease"/>
            <person name="Wu L."/>
            <person name="Ma J."/>
        </authorList>
    </citation>
    <scope>NUCLEOTIDE SEQUENCE [LARGE SCALE GENOMIC DNA]</scope>
    <source>
        <strain evidence="3">CGMCC 4.7396</strain>
    </source>
</reference>
<feature type="domain" description="Enoyl reductase (ER)" evidence="1">
    <location>
        <begin position="10"/>
        <end position="307"/>
    </location>
</feature>
<dbReference type="Gene3D" id="3.40.50.720">
    <property type="entry name" value="NAD(P)-binding Rossmann-like Domain"/>
    <property type="match status" value="1"/>
</dbReference>
<dbReference type="InterPro" id="IPR020843">
    <property type="entry name" value="ER"/>
</dbReference>
<dbReference type="SMART" id="SM00829">
    <property type="entry name" value="PKS_ER"/>
    <property type="match status" value="1"/>
</dbReference>
<dbReference type="SUPFAM" id="SSF51735">
    <property type="entry name" value="NAD(P)-binding Rossmann-fold domains"/>
    <property type="match status" value="1"/>
</dbReference>
<evidence type="ECO:0000259" key="1">
    <source>
        <dbReference type="SMART" id="SM00829"/>
    </source>
</evidence>
<dbReference type="EMBL" id="JBHRWO010000010">
    <property type="protein sequence ID" value="MFC3492937.1"/>
    <property type="molecule type" value="Genomic_DNA"/>
</dbReference>
<dbReference type="Pfam" id="PF13602">
    <property type="entry name" value="ADH_zinc_N_2"/>
    <property type="match status" value="1"/>
</dbReference>
<organism evidence="2 3">
    <name type="scientific">Glycomyces rhizosphaerae</name>
    <dbReference type="NCBI Taxonomy" id="2054422"/>
    <lineage>
        <taxon>Bacteria</taxon>
        <taxon>Bacillati</taxon>
        <taxon>Actinomycetota</taxon>
        <taxon>Actinomycetes</taxon>
        <taxon>Glycomycetales</taxon>
        <taxon>Glycomycetaceae</taxon>
        <taxon>Glycomyces</taxon>
    </lineage>
</organism>